<dbReference type="AlphaFoldDB" id="A0AAP2RE32"/>
<gene>
    <name evidence="2" type="ORF">CUJ83_05000</name>
</gene>
<organism evidence="2 3">
    <name type="scientific">Methanooceanicella nereidis</name>
    <dbReference type="NCBI Taxonomy" id="2052831"/>
    <lineage>
        <taxon>Archaea</taxon>
        <taxon>Methanobacteriati</taxon>
        <taxon>Methanobacteriota</taxon>
        <taxon>Stenosarchaea group</taxon>
        <taxon>Methanomicrobia</taxon>
        <taxon>Methanocellales</taxon>
        <taxon>Methanocellaceae</taxon>
        <taxon>Methanooceanicella</taxon>
    </lineage>
</organism>
<proteinExistence type="predicted"/>
<keyword evidence="1" id="KW-1133">Transmembrane helix</keyword>
<protein>
    <submittedName>
        <fullName evidence="2">Uncharacterized protein</fullName>
    </submittedName>
</protein>
<evidence type="ECO:0000313" key="2">
    <source>
        <dbReference type="EMBL" id="MCD1294355.1"/>
    </source>
</evidence>
<dbReference type="RefSeq" id="WP_230741184.1">
    <property type="nucleotide sequence ID" value="NZ_PGCK01000003.1"/>
</dbReference>
<reference evidence="2 3" key="1">
    <citation type="submission" date="2017-11" db="EMBL/GenBank/DDBJ databases">
        <title>Isolation and Characterization of Family Methanocellaceae Species from Potential Methane Hydrate Area Offshore Southwestern Taiwan.</title>
        <authorList>
            <person name="Zhang W.-L."/>
            <person name="Chen W.-C."/>
            <person name="Lai M.-C."/>
            <person name="Chen S.-C."/>
        </authorList>
    </citation>
    <scope>NUCLEOTIDE SEQUENCE [LARGE SCALE GENOMIC DNA]</scope>
    <source>
        <strain evidence="2 3">CWC-04</strain>
    </source>
</reference>
<evidence type="ECO:0000313" key="3">
    <source>
        <dbReference type="Proteomes" id="UP001320159"/>
    </source>
</evidence>
<keyword evidence="1" id="KW-0472">Membrane</keyword>
<keyword evidence="3" id="KW-1185">Reference proteome</keyword>
<dbReference type="EMBL" id="PGCK01000003">
    <property type="protein sequence ID" value="MCD1294355.1"/>
    <property type="molecule type" value="Genomic_DNA"/>
</dbReference>
<dbReference type="Proteomes" id="UP001320159">
    <property type="component" value="Unassembled WGS sequence"/>
</dbReference>
<sequence length="79" mass="9214">MDEKTIKYVKILWLPLLIIALMISEPFLGLVERFGLYLTGLEIILFAIYTYILVKSGILLKPRTTYNPNTKGRRKQKNK</sequence>
<keyword evidence="1" id="KW-0812">Transmembrane</keyword>
<accession>A0AAP2RE32</accession>
<feature type="transmembrane region" description="Helical" evidence="1">
    <location>
        <begin position="34"/>
        <end position="54"/>
    </location>
</feature>
<evidence type="ECO:0000256" key="1">
    <source>
        <dbReference type="SAM" id="Phobius"/>
    </source>
</evidence>
<name>A0AAP2RE32_9EURY</name>
<comment type="caution">
    <text evidence="2">The sequence shown here is derived from an EMBL/GenBank/DDBJ whole genome shotgun (WGS) entry which is preliminary data.</text>
</comment>
<feature type="transmembrane region" description="Helical" evidence="1">
    <location>
        <begin position="12"/>
        <end position="28"/>
    </location>
</feature>